<dbReference type="EMBL" id="CP040812">
    <property type="protein sequence ID" value="QCY68483.1"/>
    <property type="molecule type" value="Genomic_DNA"/>
</dbReference>
<sequence length="106" mass="11250">MKKTDKREEDLIVGYTDENPKGQLIYHPVILNQALLWAAISGMVLGVISYLIAYGTIPVADFGQFSASSDWVAAITGFGVGVALGGLAGGLFGLNRMMKMNGKKGN</sequence>
<reference evidence="2 3" key="1">
    <citation type="submission" date="2019-06" db="EMBL/GenBank/DDBJ databases">
        <title>Complete genome sequence of Antarcticibacterium flavum KCTC 52984T from an Antarctic marine sediment.</title>
        <authorList>
            <person name="Lee Y.M."/>
            <person name="Shin S.C."/>
        </authorList>
    </citation>
    <scope>NUCLEOTIDE SEQUENCE [LARGE SCALE GENOMIC DNA]</scope>
    <source>
        <strain evidence="2 3">KCTC 52984</strain>
    </source>
</reference>
<keyword evidence="3" id="KW-1185">Reference proteome</keyword>
<feature type="transmembrane region" description="Helical" evidence="1">
    <location>
        <begin position="34"/>
        <end position="53"/>
    </location>
</feature>
<dbReference type="OrthoDB" id="1495917at2"/>
<name>A0A5B7X1I9_9FLAO</name>
<evidence type="ECO:0000313" key="2">
    <source>
        <dbReference type="EMBL" id="QCY68483.1"/>
    </source>
</evidence>
<evidence type="ECO:0000313" key="3">
    <source>
        <dbReference type="Proteomes" id="UP000309016"/>
    </source>
</evidence>
<accession>A0A5B7X1I9</accession>
<keyword evidence="1" id="KW-1133">Transmembrane helix</keyword>
<feature type="transmembrane region" description="Helical" evidence="1">
    <location>
        <begin position="73"/>
        <end position="94"/>
    </location>
</feature>
<organism evidence="2 3">
    <name type="scientific">Antarcticibacterium flavum</name>
    <dbReference type="NCBI Taxonomy" id="2058175"/>
    <lineage>
        <taxon>Bacteria</taxon>
        <taxon>Pseudomonadati</taxon>
        <taxon>Bacteroidota</taxon>
        <taxon>Flavobacteriia</taxon>
        <taxon>Flavobacteriales</taxon>
        <taxon>Flavobacteriaceae</taxon>
        <taxon>Antarcticibacterium</taxon>
    </lineage>
</organism>
<dbReference type="AlphaFoldDB" id="A0A5B7X1I9"/>
<keyword evidence="1" id="KW-0812">Transmembrane</keyword>
<keyword evidence="1" id="KW-0472">Membrane</keyword>
<gene>
    <name evidence="2" type="ORF">FHG64_03255</name>
</gene>
<dbReference type="KEGG" id="afla:FHG64_03255"/>
<evidence type="ECO:0000256" key="1">
    <source>
        <dbReference type="SAM" id="Phobius"/>
    </source>
</evidence>
<proteinExistence type="predicted"/>
<dbReference type="Proteomes" id="UP000309016">
    <property type="component" value="Chromosome"/>
</dbReference>
<protein>
    <submittedName>
        <fullName evidence="2">Uncharacterized protein</fullName>
    </submittedName>
</protein>
<dbReference type="RefSeq" id="WP_139065060.1">
    <property type="nucleotide sequence ID" value="NZ_CP040812.1"/>
</dbReference>